<proteinExistence type="predicted"/>
<evidence type="ECO:0000313" key="2">
    <source>
        <dbReference type="Proteomes" id="UP000483432"/>
    </source>
</evidence>
<protein>
    <submittedName>
        <fullName evidence="1">Uncharacterized protein</fullName>
    </submittedName>
</protein>
<evidence type="ECO:0000313" key="1">
    <source>
        <dbReference type="EMBL" id="NDP49355.1"/>
    </source>
</evidence>
<gene>
    <name evidence="1" type="ORF">GZ085_13415</name>
</gene>
<dbReference type="AlphaFoldDB" id="A0A7C9P9E0"/>
<organism evidence="1 2">
    <name type="scientific">Sulfuriferula multivorans</name>
    <dbReference type="NCBI Taxonomy" id="1559896"/>
    <lineage>
        <taxon>Bacteria</taxon>
        <taxon>Pseudomonadati</taxon>
        <taxon>Pseudomonadota</taxon>
        <taxon>Betaproteobacteria</taxon>
        <taxon>Nitrosomonadales</taxon>
        <taxon>Sulfuricellaceae</taxon>
        <taxon>Sulfuriferula</taxon>
    </lineage>
</organism>
<name>A0A7C9P9E0_9PROT</name>
<dbReference type="Proteomes" id="UP000483432">
    <property type="component" value="Unassembled WGS sequence"/>
</dbReference>
<comment type="caution">
    <text evidence="1">The sequence shown here is derived from an EMBL/GenBank/DDBJ whole genome shotgun (WGS) entry which is preliminary data.</text>
</comment>
<sequence>MSAKKVHKVKKEDVYDPQDVRIPSKFGGGVLKELVKREIPSKKVTHYALAYINPSICGVDNGRVLGYDNSHGFAHKHFMGTTVPEPFTTYEELYDRFQAEWQAIAVEFVNGEKS</sequence>
<accession>A0A7C9P9E0</accession>
<dbReference type="EMBL" id="JAAFGW010000255">
    <property type="protein sequence ID" value="NDP49355.1"/>
    <property type="molecule type" value="Genomic_DNA"/>
</dbReference>
<reference evidence="1 2" key="1">
    <citation type="submission" date="2019-09" db="EMBL/GenBank/DDBJ databases">
        <title>H2 Metabolism Revealed by Metagenomic Analysis in Subglacial Sediment of East Antarctica.</title>
        <authorList>
            <person name="Yang Z."/>
            <person name="Zhang Y."/>
            <person name="Lv Y."/>
            <person name="Yan W."/>
            <person name="Xiao X."/>
            <person name="Sun B."/>
            <person name="Ma H."/>
        </authorList>
    </citation>
    <scope>NUCLEOTIDE SEQUENCE [LARGE SCALE GENOMIC DNA]</scope>
    <source>
        <strain evidence="1">Bin2_2</strain>
    </source>
</reference>